<evidence type="ECO:0000256" key="1">
    <source>
        <dbReference type="SAM" id="Coils"/>
    </source>
</evidence>
<evidence type="ECO:0000313" key="3">
    <source>
        <dbReference type="EMBL" id="KUG09124.1"/>
    </source>
</evidence>
<organism evidence="3 4">
    <name type="scientific">Solirubrum puertoriconensis</name>
    <dbReference type="NCBI Taxonomy" id="1751427"/>
    <lineage>
        <taxon>Bacteria</taxon>
        <taxon>Pseudomonadati</taxon>
        <taxon>Bacteroidota</taxon>
        <taxon>Cytophagia</taxon>
        <taxon>Cytophagales</taxon>
    </lineage>
</organism>
<keyword evidence="1" id="KW-0175">Coiled coil</keyword>
<feature type="compositionally biased region" description="Basic and acidic residues" evidence="2">
    <location>
        <begin position="312"/>
        <end position="326"/>
    </location>
</feature>
<evidence type="ECO:0000313" key="4">
    <source>
        <dbReference type="Proteomes" id="UP000054223"/>
    </source>
</evidence>
<sequence>MRQLITLLLLLFVSTLTRGQSYKGTQSLSYETPFSKNGLRYTQLALSWEVQKPGFFGDIVVIFDASASPNYTEYIYQGKPYYSHGEEESVFRRVRVTSFRVRARVEGPGYNEEVVLDGVLGMGGGAFFGNSKYLLDAKTKEAADVKNWTVTPLSVIDVSWDGGWDLQQLIDRKASEQRKQEAFAQAQNAGQEAAGRQDWVGAIREFEKAKRIAPANSGIDERIAHAKEQQQKKGLKERYEDLLQAARQAEGRNDKAGAKRLYDQAAATGHDDPAASQASERIARQLAEDDKRRQEELAAKEAEEEANTRQLAETKEKQLQEQKEKLEALKQAQAAAAAARHDSLRLAMAADEQRKWDEARQKQLAEAKAQEEAEEKKREEELQADAAERRENDKAYIAYAEQNMAYDPEKYAQARLEARQAYDAANEVKPYEALQLQREWWDNNAYIQVIADELYETQRQDNQQRYVSRLYEEHAAFNKAKFLYIAALEFVDRGSSQHQHLLKQIEQCNKEIDFNKVQQKGSYRMEVNRRKYREQAKMMAIAQQRAVNHDRAAAAFLIYEMQTPEGGNRSEHVLDKMAFEERLNKADAQYKQDAAITGMGQAVTTNVLFDENKVAEVAQEGAFMINARLGGLISIENTPMLMNHTSDVSMPETKTDDLMTIPFFGALDIWIRRSRLVDFGISGGASMGVFPMKGIAAFTFSWHGKARLDFGGKRFKLAQTVEHISRYGSQTVDYDVIHSENNPYYQFQNHTATGEFDYTVLRVGTGIKLDLSDKYDDQFVLVQVFAENPSFYPGSLLQDRVYSYRAEGQFGSGVGFTLAFAQNYVVAGQKEYRINEPKNHHYWNLQLSKTWTLFNSHAQ</sequence>
<feature type="region of interest" description="Disordered" evidence="2">
    <location>
        <begin position="357"/>
        <end position="389"/>
    </location>
</feature>
<keyword evidence="4" id="KW-1185">Reference proteome</keyword>
<name>A0A9X0L5Z0_SOLP1</name>
<accession>A0A9X0L5Z0</accession>
<comment type="caution">
    <text evidence="3">The sequence shown here is derived from an EMBL/GenBank/DDBJ whole genome shotgun (WGS) entry which is preliminary data.</text>
</comment>
<dbReference type="OrthoDB" id="615868at2"/>
<evidence type="ECO:0000256" key="2">
    <source>
        <dbReference type="SAM" id="MobiDB-lite"/>
    </source>
</evidence>
<dbReference type="EMBL" id="LNAL01000005">
    <property type="protein sequence ID" value="KUG09124.1"/>
    <property type="molecule type" value="Genomic_DNA"/>
</dbReference>
<dbReference type="Proteomes" id="UP000054223">
    <property type="component" value="Unassembled WGS sequence"/>
</dbReference>
<dbReference type="RefSeq" id="WP_059068633.1">
    <property type="nucleotide sequence ID" value="NZ_LNAL01000005.1"/>
</dbReference>
<feature type="region of interest" description="Disordered" evidence="2">
    <location>
        <begin position="287"/>
        <end position="326"/>
    </location>
</feature>
<gene>
    <name evidence="3" type="ORF">ASU33_20110</name>
</gene>
<protein>
    <submittedName>
        <fullName evidence="3">Uncharacterized protein</fullName>
    </submittedName>
</protein>
<feature type="coiled-coil region" evidence="1">
    <location>
        <begin position="225"/>
        <end position="259"/>
    </location>
</feature>
<dbReference type="AlphaFoldDB" id="A0A9X0L5Z0"/>
<reference evidence="3 4" key="1">
    <citation type="submission" date="2015-11" db="EMBL/GenBank/DDBJ databases">
        <title>Solirubrum puertoriconensis gen. nov. an environmental bacteria isolated in Puerto Rico.</title>
        <authorList>
            <person name="Cuebas-Irizarry M.F."/>
            <person name="Montalvo-Rodriguez R."/>
        </authorList>
    </citation>
    <scope>NUCLEOTIDE SEQUENCE [LARGE SCALE GENOMIC DNA]</scope>
    <source>
        <strain evidence="3 4">MC1A</strain>
    </source>
</reference>
<proteinExistence type="predicted"/>
<feature type="compositionally biased region" description="Basic and acidic residues" evidence="2">
    <location>
        <begin position="287"/>
        <end position="301"/>
    </location>
</feature>